<feature type="disulfide bond" evidence="7">
    <location>
        <begin position="404"/>
        <end position="413"/>
    </location>
</feature>
<feature type="domain" description="EGF-like" evidence="11">
    <location>
        <begin position="465"/>
        <end position="501"/>
    </location>
</feature>
<keyword evidence="1 9" id="KW-0217">Developmental protein</keyword>
<keyword evidence="9 10" id="KW-0812">Transmembrane</keyword>
<feature type="disulfide bond" evidence="7">
    <location>
        <begin position="365"/>
        <end position="374"/>
    </location>
</feature>
<dbReference type="GO" id="GO:0005112">
    <property type="term" value="F:Notch binding"/>
    <property type="evidence" value="ECO:0007669"/>
    <property type="project" value="TreeGrafter"/>
</dbReference>
<feature type="disulfide bond" evidence="8">
    <location>
        <begin position="217"/>
        <end position="226"/>
    </location>
</feature>
<dbReference type="InterPro" id="IPR001881">
    <property type="entry name" value="EGF-like_Ca-bd_dom"/>
</dbReference>
<reference evidence="13" key="1">
    <citation type="submission" date="2022-06" db="EMBL/GenBank/DDBJ databases">
        <authorList>
            <person name="Berger JAMES D."/>
            <person name="Berger JAMES D."/>
        </authorList>
    </citation>
    <scope>NUCLEOTIDE SEQUENCE [LARGE SCALE GENOMIC DNA]</scope>
</reference>
<evidence type="ECO:0000259" key="11">
    <source>
        <dbReference type="PROSITE" id="PS50026"/>
    </source>
</evidence>
<dbReference type="SMART" id="SM00051">
    <property type="entry name" value="DSL"/>
    <property type="match status" value="1"/>
</dbReference>
<dbReference type="SMART" id="SM00179">
    <property type="entry name" value="EGF_CA"/>
    <property type="match status" value="2"/>
</dbReference>
<dbReference type="FunFam" id="2.10.25.10:FF:000472">
    <property type="entry name" value="Uncharacterized protein, isoform A"/>
    <property type="match status" value="1"/>
</dbReference>
<sequence>MYKIVKYYGFYNELWKSSILLIILCSFQGENFKIVQGDVLFQFNIIPHNLSNFLRLFSCKHSEIHSIDHQSNNSLYYEKDDKLLSPFLDSCISVKMCLSPFSDLWGFNDFTHCKYGVTVERLSKLNFLSNNTRNNISIVYKDVWPVDILLVIQFKRCCVANTNSQNDEIYYILSLKNVYPSKQKYYQKLKKISNTTYNIFNLSNSNEELSIHYQVLCNNNFYGNYCEIYCQEQNGIHGYYKCDEQTGKHICQYGWTGKTCTEAICDFGCLHGRCVKPDYCHCDSGWYGKDCSQCRVYPGCLHGGCEVSKRNYTLIPFTCECNHGWGGMLCDKDLRYCSSHLNICSNNGICVNNDANIGVPYQCICPPGYHGDHCEIIDYDCKVHGCNENGECIVNEMGSTTCHCHPGHYGNLCQFNQTTCEQFPCQATGSLCKEREMSDVSYPSNDQQFICICPPGFEGSNCEININECAEKPCKNGGLCKDFVNGYQCVCPSGYGGQNCDAQEYSCITKKCPYGYECFTNSTTSLCVSSISHKPITLHSSNDQTTSGISFEDVQPTYSKFTQFSHGLSIVIFTLLTLFIVIILLLLLKYVLKLNPFRQIAYYNHESDIELNYVQCPMNTRGNFVFNQSKELKDSCYLSRNLYIDHVNKLADIKK</sequence>
<dbReference type="PROSITE" id="PS01187">
    <property type="entry name" value="EGF_CA"/>
    <property type="match status" value="1"/>
</dbReference>
<feature type="disulfide bond" evidence="8">
    <location>
        <begin position="230"/>
        <end position="242"/>
    </location>
</feature>
<dbReference type="SMART" id="SM00181">
    <property type="entry name" value="EGF"/>
    <property type="match status" value="6"/>
</dbReference>
<evidence type="ECO:0000256" key="10">
    <source>
        <dbReference type="SAM" id="Phobius"/>
    </source>
</evidence>
<feature type="disulfide bond" evidence="7">
    <location>
        <begin position="453"/>
        <end position="462"/>
    </location>
</feature>
<dbReference type="Pfam" id="PF00008">
    <property type="entry name" value="EGF"/>
    <property type="match status" value="2"/>
</dbReference>
<name>A0AA85EN80_9TREM</name>
<evidence type="ECO:0000256" key="1">
    <source>
        <dbReference type="ARBA" id="ARBA00022473"/>
    </source>
</evidence>
<evidence type="ECO:0000256" key="5">
    <source>
        <dbReference type="ARBA" id="ARBA00023157"/>
    </source>
</evidence>
<dbReference type="WBParaSite" id="SRDH1_15280.1">
    <property type="protein sequence ID" value="SRDH1_15280.1"/>
    <property type="gene ID" value="SRDH1_15280"/>
</dbReference>
<dbReference type="GO" id="GO:0005509">
    <property type="term" value="F:calcium ion binding"/>
    <property type="evidence" value="ECO:0007669"/>
    <property type="project" value="InterPro"/>
</dbReference>
<keyword evidence="9 10" id="KW-1133">Transmembrane helix</keyword>
<evidence type="ECO:0000256" key="6">
    <source>
        <dbReference type="ARBA" id="ARBA00023180"/>
    </source>
</evidence>
<evidence type="ECO:0000256" key="7">
    <source>
        <dbReference type="PROSITE-ProRule" id="PRU00076"/>
    </source>
</evidence>
<dbReference type="Gene3D" id="2.10.25.140">
    <property type="match status" value="1"/>
</dbReference>
<proteinExistence type="predicted"/>
<protein>
    <recommendedName>
        <fullName evidence="9">Delta-like protein</fullName>
    </recommendedName>
</protein>
<evidence type="ECO:0000256" key="9">
    <source>
        <dbReference type="RuleBase" id="RU280815"/>
    </source>
</evidence>
<comment type="caution">
    <text evidence="7">Lacks conserved residue(s) required for the propagation of feature annotation.</text>
</comment>
<keyword evidence="4 9" id="KW-0677">Repeat</keyword>
<accession>A0AA85EN80</accession>
<evidence type="ECO:0000256" key="2">
    <source>
        <dbReference type="ARBA" id="ARBA00022536"/>
    </source>
</evidence>
<dbReference type="CDD" id="cd00054">
    <property type="entry name" value="EGF_CA"/>
    <property type="match status" value="2"/>
</dbReference>
<dbReference type="InterPro" id="IPR001774">
    <property type="entry name" value="DSL"/>
</dbReference>
<organism evidence="13 14">
    <name type="scientific">Schistosoma rodhaini</name>
    <dbReference type="NCBI Taxonomy" id="6188"/>
    <lineage>
        <taxon>Eukaryota</taxon>
        <taxon>Metazoa</taxon>
        <taxon>Spiralia</taxon>
        <taxon>Lophotrochozoa</taxon>
        <taxon>Platyhelminthes</taxon>
        <taxon>Trematoda</taxon>
        <taxon>Digenea</taxon>
        <taxon>Strigeidida</taxon>
        <taxon>Schistosomatoidea</taxon>
        <taxon>Schistosomatidae</taxon>
        <taxon>Schistosoma</taxon>
    </lineage>
</organism>
<keyword evidence="9 10" id="KW-0472">Membrane</keyword>
<dbReference type="PROSITE" id="PS50026">
    <property type="entry name" value="EGF_3"/>
    <property type="match status" value="4"/>
</dbReference>
<evidence type="ECO:0000313" key="14">
    <source>
        <dbReference type="WBParaSite" id="SRDH1_15280.1"/>
    </source>
</evidence>
<dbReference type="PROSITE" id="PS51051">
    <property type="entry name" value="DSL"/>
    <property type="match status" value="1"/>
</dbReference>
<keyword evidence="5 7" id="KW-1015">Disulfide bond</keyword>
<dbReference type="GO" id="GO:0016020">
    <property type="term" value="C:membrane"/>
    <property type="evidence" value="ECO:0007669"/>
    <property type="project" value="UniProtKB-SubCell"/>
</dbReference>
<feature type="disulfide bond" evidence="8">
    <location>
        <begin position="251"/>
        <end position="260"/>
    </location>
</feature>
<dbReference type="AlphaFoldDB" id="A0AA85EN80"/>
<feature type="domain" description="EGF-like" evidence="11">
    <location>
        <begin position="377"/>
        <end position="414"/>
    </location>
</feature>
<dbReference type="PROSITE" id="PS00010">
    <property type="entry name" value="ASX_HYDROXYL"/>
    <property type="match status" value="1"/>
</dbReference>
<reference evidence="14" key="2">
    <citation type="submission" date="2023-11" db="UniProtKB">
        <authorList>
            <consortium name="WormBaseParasite"/>
        </authorList>
    </citation>
    <scope>IDENTIFICATION</scope>
</reference>
<feature type="domain" description="EGF-like" evidence="11">
    <location>
        <begin position="333"/>
        <end position="375"/>
    </location>
</feature>
<dbReference type="GO" id="GO:0007219">
    <property type="term" value="P:Notch signaling pathway"/>
    <property type="evidence" value="ECO:0007669"/>
    <property type="project" value="TreeGrafter"/>
</dbReference>
<dbReference type="PROSITE" id="PS01186">
    <property type="entry name" value="EGF_2"/>
    <property type="match status" value="4"/>
</dbReference>
<dbReference type="Gene3D" id="2.10.25.10">
    <property type="entry name" value="Laminin"/>
    <property type="match status" value="4"/>
</dbReference>
<dbReference type="SUPFAM" id="SSF57196">
    <property type="entry name" value="EGF/Laminin"/>
    <property type="match status" value="3"/>
</dbReference>
<evidence type="ECO:0000256" key="3">
    <source>
        <dbReference type="ARBA" id="ARBA00022729"/>
    </source>
</evidence>
<dbReference type="InterPro" id="IPR000742">
    <property type="entry name" value="EGF"/>
</dbReference>
<evidence type="ECO:0000256" key="4">
    <source>
        <dbReference type="ARBA" id="ARBA00022737"/>
    </source>
</evidence>
<evidence type="ECO:0000313" key="13">
    <source>
        <dbReference type="Proteomes" id="UP000050792"/>
    </source>
</evidence>
<feature type="transmembrane region" description="Helical" evidence="10">
    <location>
        <begin position="567"/>
        <end position="588"/>
    </location>
</feature>
<dbReference type="Pfam" id="PF21700">
    <property type="entry name" value="EGF_DL_JAG"/>
    <property type="match status" value="1"/>
</dbReference>
<dbReference type="InterPro" id="IPR000152">
    <property type="entry name" value="EGF-type_Asp/Asn_hydroxyl_site"/>
</dbReference>
<dbReference type="InterPro" id="IPR018097">
    <property type="entry name" value="EGF_Ca-bd_CS"/>
</dbReference>
<feature type="domain" description="DSL" evidence="12">
    <location>
        <begin position="215"/>
        <end position="260"/>
    </location>
</feature>
<feature type="disulfide bond" evidence="7">
    <location>
        <begin position="491"/>
        <end position="500"/>
    </location>
</feature>
<comment type="subcellular location">
    <subcellularLocation>
        <location evidence="9">Membrane</location>
        <topology evidence="9">Single-pass type I membrane protein</topology>
    </subcellularLocation>
</comment>
<keyword evidence="6" id="KW-0325">Glycoprotein</keyword>
<evidence type="ECO:0000256" key="8">
    <source>
        <dbReference type="PROSITE-ProRule" id="PRU00377"/>
    </source>
</evidence>
<comment type="function">
    <text evidence="9">Putative Notch ligand involved in the mediation of Notch signaling.</text>
</comment>
<keyword evidence="13" id="KW-1185">Reference proteome</keyword>
<keyword evidence="2 7" id="KW-0245">EGF-like domain</keyword>
<dbReference type="PANTHER" id="PTHR12916:SF9">
    <property type="entry name" value="NEUROGENIC LOCUS NOTCH HOMOLOG PROTEIN 1-RELATED"/>
    <property type="match status" value="1"/>
</dbReference>
<dbReference type="PROSITE" id="PS00022">
    <property type="entry name" value="EGF_1"/>
    <property type="match status" value="6"/>
</dbReference>
<feature type="domain" description="EGF-like" evidence="11">
    <location>
        <begin position="416"/>
        <end position="463"/>
    </location>
</feature>
<dbReference type="Proteomes" id="UP000050792">
    <property type="component" value="Unassembled WGS sequence"/>
</dbReference>
<evidence type="ECO:0000259" key="12">
    <source>
        <dbReference type="PROSITE" id="PS51051"/>
    </source>
</evidence>
<dbReference type="PANTHER" id="PTHR12916">
    <property type="entry name" value="CYTOCHROME C OXIDASE POLYPEPTIDE VIC-2"/>
    <property type="match status" value="1"/>
</dbReference>
<keyword evidence="3 9" id="KW-0732">Signal</keyword>
<dbReference type="Pfam" id="PF01414">
    <property type="entry name" value="DSL"/>
    <property type="match status" value="1"/>
</dbReference>